<feature type="transmembrane region" description="Helical" evidence="1">
    <location>
        <begin position="133"/>
        <end position="157"/>
    </location>
</feature>
<keyword evidence="1" id="KW-0812">Transmembrane</keyword>
<evidence type="ECO:0000256" key="1">
    <source>
        <dbReference type="SAM" id="Phobius"/>
    </source>
</evidence>
<dbReference type="EMBL" id="CP054020">
    <property type="protein sequence ID" value="QKI89841.1"/>
    <property type="molecule type" value="Genomic_DNA"/>
</dbReference>
<dbReference type="GO" id="GO:0006824">
    <property type="term" value="P:cobalt ion transport"/>
    <property type="evidence" value="ECO:0007669"/>
    <property type="project" value="UniProtKB-KW"/>
</dbReference>
<dbReference type="PANTHER" id="PTHR40659">
    <property type="entry name" value="NICKEL/COBALT EFFLUX SYSTEM RCNA"/>
    <property type="match status" value="1"/>
</dbReference>
<dbReference type="GO" id="GO:0005886">
    <property type="term" value="C:plasma membrane"/>
    <property type="evidence" value="ECO:0007669"/>
    <property type="project" value="UniProtKB-SubCell"/>
</dbReference>
<evidence type="ECO:0000313" key="3">
    <source>
        <dbReference type="Proteomes" id="UP000504724"/>
    </source>
</evidence>
<organism evidence="2 3">
    <name type="scientific">Thiomicrorhabdus xiamenensis</name>
    <dbReference type="NCBI Taxonomy" id="2739063"/>
    <lineage>
        <taxon>Bacteria</taxon>
        <taxon>Pseudomonadati</taxon>
        <taxon>Pseudomonadota</taxon>
        <taxon>Gammaproteobacteria</taxon>
        <taxon>Thiotrichales</taxon>
        <taxon>Piscirickettsiaceae</taxon>
        <taxon>Thiomicrorhabdus</taxon>
    </lineage>
</organism>
<gene>
    <name evidence="2" type="ORF">HQN79_09775</name>
</gene>
<dbReference type="Proteomes" id="UP000504724">
    <property type="component" value="Chromosome"/>
</dbReference>
<dbReference type="GO" id="GO:0032025">
    <property type="term" value="P:response to cobalt ion"/>
    <property type="evidence" value="ECO:0007669"/>
    <property type="project" value="TreeGrafter"/>
</dbReference>
<evidence type="ECO:0008006" key="4">
    <source>
        <dbReference type="Google" id="ProtNLM"/>
    </source>
</evidence>
<keyword evidence="1" id="KW-0472">Membrane</keyword>
<feature type="transmembrane region" description="Helical" evidence="1">
    <location>
        <begin position="41"/>
        <end position="63"/>
    </location>
</feature>
<dbReference type="GO" id="GO:0010045">
    <property type="term" value="P:response to nickel cation"/>
    <property type="evidence" value="ECO:0007669"/>
    <property type="project" value="TreeGrafter"/>
</dbReference>
<dbReference type="AlphaFoldDB" id="A0A7D4SNV3"/>
<sequence length="221" mass="24072">MLETGLLIVFFYGMLHAFGPDHLTAIADFSIGRERRRVFKVALGFAIGHGVSLYLFALLLQQFDLSEDLLSWGDIAGVSLLMIMGAYLLYLVLADRIHLSKHSHDGREHIHIWYGKSHSHADGQTTDVTKRGWAMAATLGVLMGIGGARGMLVSLAALSEQAVSSMMIFSFTLGVAIIFVVFGFALMLLNQKLMQSKVLLRGGYSLMGVTSIGVGGYLLFS</sequence>
<dbReference type="PANTHER" id="PTHR40659:SF1">
    <property type="entry name" value="NICKEL_COBALT EFFLUX SYSTEM RCNA"/>
    <property type="match status" value="1"/>
</dbReference>
<keyword evidence="1" id="KW-1133">Transmembrane helix</keyword>
<dbReference type="InterPro" id="IPR051224">
    <property type="entry name" value="NiCoT_RcnA"/>
</dbReference>
<protein>
    <recommendedName>
        <fullName evidence="4">Nickel/cobalt efflux system</fullName>
    </recommendedName>
</protein>
<feature type="transmembrane region" description="Helical" evidence="1">
    <location>
        <begin position="75"/>
        <end position="93"/>
    </location>
</feature>
<dbReference type="KEGG" id="txa:HQN79_09775"/>
<reference evidence="2 3" key="1">
    <citation type="submission" date="2020-05" db="EMBL/GenBank/DDBJ databases">
        <title>Thiomicrorhabdus sediminis sp.nov. and Thiomicrorhabdus xiamenensis sp.nov., novel sulfur-oxidizing bacteria isolated from coastal sediment.</title>
        <authorList>
            <person name="Liu X."/>
        </authorList>
    </citation>
    <scope>NUCLEOTIDE SEQUENCE [LARGE SCALE GENOMIC DNA]</scope>
    <source>
        <strain evidence="2 3">G2</strain>
    </source>
</reference>
<dbReference type="GO" id="GO:0046583">
    <property type="term" value="F:monoatomic cation efflux transmembrane transporter activity"/>
    <property type="evidence" value="ECO:0007669"/>
    <property type="project" value="TreeGrafter"/>
</dbReference>
<name>A0A7D4SNV3_9GAMM</name>
<keyword evidence="3" id="KW-1185">Reference proteome</keyword>
<proteinExistence type="predicted"/>
<dbReference type="RefSeq" id="WP_173286024.1">
    <property type="nucleotide sequence ID" value="NZ_CP054020.1"/>
</dbReference>
<dbReference type="GO" id="GO:0015099">
    <property type="term" value="F:nickel cation transmembrane transporter activity"/>
    <property type="evidence" value="ECO:0007669"/>
    <property type="project" value="TreeGrafter"/>
</dbReference>
<feature type="transmembrane region" description="Helical" evidence="1">
    <location>
        <begin position="6"/>
        <end position="29"/>
    </location>
</feature>
<feature type="transmembrane region" description="Helical" evidence="1">
    <location>
        <begin position="163"/>
        <end position="186"/>
    </location>
</feature>
<feature type="transmembrane region" description="Helical" evidence="1">
    <location>
        <begin position="198"/>
        <end position="220"/>
    </location>
</feature>
<evidence type="ECO:0000313" key="2">
    <source>
        <dbReference type="EMBL" id="QKI89841.1"/>
    </source>
</evidence>
<accession>A0A7D4SNV3</accession>